<dbReference type="EMBL" id="JABWDY010011670">
    <property type="protein sequence ID" value="KAF5199627.1"/>
    <property type="molecule type" value="Genomic_DNA"/>
</dbReference>
<sequence>MGKKFGKTLQVDLENQYGDFGSFFRIKVQIDSRVPLLNGIEYLNHQRQIKHFPIRIEKLNFFCFNCGKLGHEKIRCGDRNGINPKESNLSKRRYSVALKGFPPESILHDFAWFIDHQIHLHEQKDEVLLSENLVPVHQMQIDDIPPNLQASGHACETSPSRNNSEHTNPPLFMGPTKGNYKKPLSTDTCPNQGTNHSNLISIPIQCEHALQPSPPI</sequence>
<feature type="domain" description="CCHC-type" evidence="3">
    <location>
        <begin position="63"/>
        <end position="76"/>
    </location>
</feature>
<feature type="region of interest" description="Disordered" evidence="2">
    <location>
        <begin position="147"/>
        <end position="184"/>
    </location>
</feature>
<dbReference type="PANTHER" id="PTHR31286">
    <property type="entry name" value="GLYCINE-RICH CELL WALL STRUCTURAL PROTEIN 1.8-LIKE"/>
    <property type="match status" value="1"/>
</dbReference>
<evidence type="ECO:0000256" key="1">
    <source>
        <dbReference type="PROSITE-ProRule" id="PRU00047"/>
    </source>
</evidence>
<dbReference type="InterPro" id="IPR040256">
    <property type="entry name" value="At4g02000-like"/>
</dbReference>
<dbReference type="PROSITE" id="PS50158">
    <property type="entry name" value="ZF_CCHC"/>
    <property type="match status" value="1"/>
</dbReference>
<dbReference type="SUPFAM" id="SSF57756">
    <property type="entry name" value="Retrovirus zinc finger-like domains"/>
    <property type="match status" value="1"/>
</dbReference>
<accession>A0A7J6WRQ3</accession>
<dbReference type="Proteomes" id="UP000554482">
    <property type="component" value="Unassembled WGS sequence"/>
</dbReference>
<gene>
    <name evidence="4" type="ORF">FRX31_010785</name>
</gene>
<feature type="compositionally biased region" description="Polar residues" evidence="2">
    <location>
        <begin position="157"/>
        <end position="167"/>
    </location>
</feature>
<dbReference type="OrthoDB" id="1707487at2759"/>
<dbReference type="AlphaFoldDB" id="A0A7J6WRQ3"/>
<dbReference type="PANTHER" id="PTHR31286:SF180">
    <property type="entry name" value="OS10G0362600 PROTEIN"/>
    <property type="match status" value="1"/>
</dbReference>
<evidence type="ECO:0000313" key="5">
    <source>
        <dbReference type="Proteomes" id="UP000554482"/>
    </source>
</evidence>
<evidence type="ECO:0000259" key="3">
    <source>
        <dbReference type="PROSITE" id="PS50158"/>
    </source>
</evidence>
<organism evidence="4 5">
    <name type="scientific">Thalictrum thalictroides</name>
    <name type="common">Rue-anemone</name>
    <name type="synonym">Anemone thalictroides</name>
    <dbReference type="NCBI Taxonomy" id="46969"/>
    <lineage>
        <taxon>Eukaryota</taxon>
        <taxon>Viridiplantae</taxon>
        <taxon>Streptophyta</taxon>
        <taxon>Embryophyta</taxon>
        <taxon>Tracheophyta</taxon>
        <taxon>Spermatophyta</taxon>
        <taxon>Magnoliopsida</taxon>
        <taxon>Ranunculales</taxon>
        <taxon>Ranunculaceae</taxon>
        <taxon>Thalictroideae</taxon>
        <taxon>Thalictrum</taxon>
    </lineage>
</organism>
<dbReference type="InterPro" id="IPR001878">
    <property type="entry name" value="Znf_CCHC"/>
</dbReference>
<dbReference type="GO" id="GO:0003676">
    <property type="term" value="F:nucleic acid binding"/>
    <property type="evidence" value="ECO:0007669"/>
    <property type="project" value="InterPro"/>
</dbReference>
<dbReference type="GO" id="GO:0008270">
    <property type="term" value="F:zinc ion binding"/>
    <property type="evidence" value="ECO:0007669"/>
    <property type="project" value="UniProtKB-KW"/>
</dbReference>
<keyword evidence="1" id="KW-0479">Metal-binding</keyword>
<name>A0A7J6WRQ3_THATH</name>
<dbReference type="InterPro" id="IPR036875">
    <property type="entry name" value="Znf_CCHC_sf"/>
</dbReference>
<keyword evidence="5" id="KW-1185">Reference proteome</keyword>
<protein>
    <recommendedName>
        <fullName evidence="3">CCHC-type domain-containing protein</fullName>
    </recommendedName>
</protein>
<comment type="caution">
    <text evidence="4">The sequence shown here is derived from an EMBL/GenBank/DDBJ whole genome shotgun (WGS) entry which is preliminary data.</text>
</comment>
<keyword evidence="1" id="KW-0863">Zinc-finger</keyword>
<reference evidence="4 5" key="1">
    <citation type="submission" date="2020-06" db="EMBL/GenBank/DDBJ databases">
        <title>Transcriptomic and genomic resources for Thalictrum thalictroides and T. hernandezii: Facilitating candidate gene discovery in an emerging model plant lineage.</title>
        <authorList>
            <person name="Arias T."/>
            <person name="Riano-Pachon D.M."/>
            <person name="Di Stilio V.S."/>
        </authorList>
    </citation>
    <scope>NUCLEOTIDE SEQUENCE [LARGE SCALE GENOMIC DNA]</scope>
    <source>
        <strain evidence="5">cv. WT478/WT964</strain>
        <tissue evidence="4">Leaves</tissue>
    </source>
</reference>
<evidence type="ECO:0000313" key="4">
    <source>
        <dbReference type="EMBL" id="KAF5199627.1"/>
    </source>
</evidence>
<proteinExistence type="predicted"/>
<evidence type="ECO:0000256" key="2">
    <source>
        <dbReference type="SAM" id="MobiDB-lite"/>
    </source>
</evidence>
<keyword evidence="1" id="KW-0862">Zinc</keyword>